<sequence length="260" mass="29548">MTTTKEPDAPPVVPRKAKIAAGVALALVALYVFTSLVIVAPTSAFRSALSPLISAASPYFAQKWNVFAPNIMKTNITMEVQGQWRNDAGELVKSDWVSVTGLEQQAVPGNAIPSRIQKSSWNAALIYSKRYALLTPDQQEIVRDTFIERAGDGYRAKLVEPLIEQLQADGDNTSDIVRFLRYDYMLKEYATNFTTAYFAEDIERVRWRIVRTQPNDFDHRFEQTQQFEPRAVTFGWRQVDDVIDPETIAVYDDVIERYGR</sequence>
<dbReference type="InterPro" id="IPR043857">
    <property type="entry name" value="DUF5819"/>
</dbReference>
<accession>A0A841AKJ9</accession>
<dbReference type="Pfam" id="PF19136">
    <property type="entry name" value="DUF5819"/>
    <property type="match status" value="1"/>
</dbReference>
<comment type="caution">
    <text evidence="2">The sequence shown here is derived from an EMBL/GenBank/DDBJ whole genome shotgun (WGS) entry which is preliminary data.</text>
</comment>
<feature type="transmembrane region" description="Helical" evidence="1">
    <location>
        <begin position="20"/>
        <end position="40"/>
    </location>
</feature>
<keyword evidence="1" id="KW-0812">Transmembrane</keyword>
<keyword evidence="3" id="KW-1185">Reference proteome</keyword>
<keyword evidence="1" id="KW-0472">Membrane</keyword>
<dbReference type="RefSeq" id="WP_184238590.1">
    <property type="nucleotide sequence ID" value="NZ_JACHMJ010000001.1"/>
</dbReference>
<keyword evidence="1" id="KW-1133">Transmembrane helix</keyword>
<protein>
    <submittedName>
        <fullName evidence="2">Uncharacterized protein</fullName>
    </submittedName>
</protein>
<name>A0A841AKJ9_9MICO</name>
<dbReference type="EMBL" id="JACHMJ010000001">
    <property type="protein sequence ID" value="MBB5844450.1"/>
    <property type="molecule type" value="Genomic_DNA"/>
</dbReference>
<evidence type="ECO:0000256" key="1">
    <source>
        <dbReference type="SAM" id="Phobius"/>
    </source>
</evidence>
<organism evidence="2 3">
    <name type="scientific">Conyzicola lurida</name>
    <dbReference type="NCBI Taxonomy" id="1172621"/>
    <lineage>
        <taxon>Bacteria</taxon>
        <taxon>Bacillati</taxon>
        <taxon>Actinomycetota</taxon>
        <taxon>Actinomycetes</taxon>
        <taxon>Micrococcales</taxon>
        <taxon>Microbacteriaceae</taxon>
        <taxon>Conyzicola</taxon>
    </lineage>
</organism>
<dbReference type="AlphaFoldDB" id="A0A841AKJ9"/>
<dbReference type="Proteomes" id="UP000536685">
    <property type="component" value="Unassembled WGS sequence"/>
</dbReference>
<gene>
    <name evidence="2" type="ORF">HD599_002773</name>
</gene>
<proteinExistence type="predicted"/>
<evidence type="ECO:0000313" key="3">
    <source>
        <dbReference type="Proteomes" id="UP000536685"/>
    </source>
</evidence>
<reference evidence="2 3" key="1">
    <citation type="submission" date="2020-08" db="EMBL/GenBank/DDBJ databases">
        <title>Sequencing the genomes of 1000 actinobacteria strains.</title>
        <authorList>
            <person name="Klenk H.-P."/>
        </authorList>
    </citation>
    <scope>NUCLEOTIDE SEQUENCE [LARGE SCALE GENOMIC DNA]</scope>
    <source>
        <strain evidence="2 3">DSM 105784</strain>
    </source>
</reference>
<evidence type="ECO:0000313" key="2">
    <source>
        <dbReference type="EMBL" id="MBB5844450.1"/>
    </source>
</evidence>